<dbReference type="RefSeq" id="WP_194115674.1">
    <property type="nucleotide sequence ID" value="NZ_JADFUA010000003.1"/>
</dbReference>
<sequence length="199" mass="22018">MAVLTTPEMCRVDNPYAAPQAALDETPKQRNYVLASPARRLAAAICNQVMGLVIFLIGLAMSIDAGNFGPLIYLAILLGWLALQCHSMLRNGQSIAKGWLALRVVRNDGSHCDALRYILAREMLPLLLIPVLPLLLMFISGALRLTINWYDDFALVLLMVFSGLMIYYGESALLLLPGRQALHDRLCDTIVIREDLSHA</sequence>
<evidence type="ECO:0000256" key="6">
    <source>
        <dbReference type="SAM" id="Phobius"/>
    </source>
</evidence>
<gene>
    <name evidence="8" type="ORF">INR99_07350</name>
</gene>
<feature type="transmembrane region" description="Helical" evidence="6">
    <location>
        <begin position="68"/>
        <end position="89"/>
    </location>
</feature>
<dbReference type="AlphaFoldDB" id="A0A8J7FH96"/>
<dbReference type="InterPro" id="IPR051791">
    <property type="entry name" value="Pra-immunoreactive"/>
</dbReference>
<accession>A0A8J7FH96</accession>
<dbReference type="Proteomes" id="UP000604481">
    <property type="component" value="Unassembled WGS sequence"/>
</dbReference>
<keyword evidence="2" id="KW-1003">Cell membrane</keyword>
<keyword evidence="4 6" id="KW-1133">Transmembrane helix</keyword>
<evidence type="ECO:0000256" key="2">
    <source>
        <dbReference type="ARBA" id="ARBA00022475"/>
    </source>
</evidence>
<keyword evidence="3 6" id="KW-0812">Transmembrane</keyword>
<evidence type="ECO:0000259" key="7">
    <source>
        <dbReference type="Pfam" id="PF06271"/>
    </source>
</evidence>
<dbReference type="InterPro" id="IPR010432">
    <property type="entry name" value="RDD"/>
</dbReference>
<feature type="transmembrane region" description="Helical" evidence="6">
    <location>
        <begin position="41"/>
        <end position="62"/>
    </location>
</feature>
<organism evidence="8 9">
    <name type="scientific">Chitinilyticum piscinae</name>
    <dbReference type="NCBI Taxonomy" id="2866724"/>
    <lineage>
        <taxon>Bacteria</taxon>
        <taxon>Pseudomonadati</taxon>
        <taxon>Pseudomonadota</taxon>
        <taxon>Betaproteobacteria</taxon>
        <taxon>Neisseriales</taxon>
        <taxon>Chitinibacteraceae</taxon>
        <taxon>Chitinilyticum</taxon>
    </lineage>
</organism>
<evidence type="ECO:0000313" key="8">
    <source>
        <dbReference type="EMBL" id="MBE9609160.1"/>
    </source>
</evidence>
<evidence type="ECO:0000256" key="1">
    <source>
        <dbReference type="ARBA" id="ARBA00004651"/>
    </source>
</evidence>
<dbReference type="PANTHER" id="PTHR36115">
    <property type="entry name" value="PROLINE-RICH ANTIGEN HOMOLOG-RELATED"/>
    <property type="match status" value="1"/>
</dbReference>
<comment type="subcellular location">
    <subcellularLocation>
        <location evidence="1">Cell membrane</location>
        <topology evidence="1">Multi-pass membrane protein</topology>
    </subcellularLocation>
</comment>
<evidence type="ECO:0000313" key="9">
    <source>
        <dbReference type="Proteomes" id="UP000604481"/>
    </source>
</evidence>
<proteinExistence type="predicted"/>
<dbReference type="GO" id="GO:0005886">
    <property type="term" value="C:plasma membrane"/>
    <property type="evidence" value="ECO:0007669"/>
    <property type="project" value="UniProtKB-SubCell"/>
</dbReference>
<dbReference type="Pfam" id="PF06271">
    <property type="entry name" value="RDD"/>
    <property type="match status" value="1"/>
</dbReference>
<dbReference type="EMBL" id="JADFUA010000003">
    <property type="protein sequence ID" value="MBE9609160.1"/>
    <property type="molecule type" value="Genomic_DNA"/>
</dbReference>
<keyword evidence="5 6" id="KW-0472">Membrane</keyword>
<name>A0A8J7FH96_9NEIS</name>
<evidence type="ECO:0000256" key="5">
    <source>
        <dbReference type="ARBA" id="ARBA00023136"/>
    </source>
</evidence>
<reference evidence="8 9" key="1">
    <citation type="submission" date="2020-10" db="EMBL/GenBank/DDBJ databases">
        <title>The genome sequence of Chitinilyticum litopenaei 4Y14.</title>
        <authorList>
            <person name="Liu Y."/>
        </authorList>
    </citation>
    <scope>NUCLEOTIDE SEQUENCE [LARGE SCALE GENOMIC DNA]</scope>
    <source>
        <strain evidence="8 9">4Y14</strain>
    </source>
</reference>
<keyword evidence="9" id="KW-1185">Reference proteome</keyword>
<protein>
    <submittedName>
        <fullName evidence="8">RDD family protein</fullName>
    </submittedName>
</protein>
<evidence type="ECO:0000256" key="4">
    <source>
        <dbReference type="ARBA" id="ARBA00022989"/>
    </source>
</evidence>
<feature type="transmembrane region" description="Helical" evidence="6">
    <location>
        <begin position="126"/>
        <end position="147"/>
    </location>
</feature>
<evidence type="ECO:0000256" key="3">
    <source>
        <dbReference type="ARBA" id="ARBA00022692"/>
    </source>
</evidence>
<comment type="caution">
    <text evidence="8">The sequence shown here is derived from an EMBL/GenBank/DDBJ whole genome shotgun (WGS) entry which is preliminary data.</text>
</comment>
<feature type="transmembrane region" description="Helical" evidence="6">
    <location>
        <begin position="153"/>
        <end position="176"/>
    </location>
</feature>
<feature type="domain" description="RDD" evidence="7">
    <location>
        <begin position="35"/>
        <end position="187"/>
    </location>
</feature>